<protein>
    <recommendedName>
        <fullName evidence="1">protein-tyrosine-phosphatase</fullName>
        <ecNumber evidence="1">3.1.3.48</ecNumber>
    </recommendedName>
</protein>
<dbReference type="SUPFAM" id="SSF52799">
    <property type="entry name" value="(Phosphotyrosine protein) phosphatases II"/>
    <property type="match status" value="1"/>
</dbReference>
<comment type="caution">
    <text evidence="4">The sequence shown here is derived from an EMBL/GenBank/DDBJ whole genome shotgun (WGS) entry which is preliminary data.</text>
</comment>
<gene>
    <name evidence="4" type="ORF">M9Y10_021538</name>
</gene>
<dbReference type="PANTHER" id="PTHR31126:SF8">
    <property type="entry name" value="TYROSINE-PROTEIN PHOSPHATASE OCA1-RELATED"/>
    <property type="match status" value="1"/>
</dbReference>
<dbReference type="Pfam" id="PF03162">
    <property type="entry name" value="Y_phosphatase2"/>
    <property type="match status" value="1"/>
</dbReference>
<keyword evidence="2" id="KW-0378">Hydrolase</keyword>
<evidence type="ECO:0000256" key="2">
    <source>
        <dbReference type="ARBA" id="ARBA00022801"/>
    </source>
</evidence>
<accession>A0ABR2KPN8</accession>
<name>A0ABR2KPN8_9EUKA</name>
<dbReference type="EMBL" id="JAPFFF010000003">
    <property type="protein sequence ID" value="KAK8893123.1"/>
    <property type="molecule type" value="Genomic_DNA"/>
</dbReference>
<evidence type="ECO:0000256" key="1">
    <source>
        <dbReference type="ARBA" id="ARBA00013064"/>
    </source>
</evidence>
<evidence type="ECO:0000313" key="5">
    <source>
        <dbReference type="Proteomes" id="UP001470230"/>
    </source>
</evidence>
<dbReference type="Gene3D" id="3.90.190.10">
    <property type="entry name" value="Protein tyrosine phosphatase superfamily"/>
    <property type="match status" value="1"/>
</dbReference>
<dbReference type="PANTHER" id="PTHR31126">
    <property type="entry name" value="TYROSINE-PROTEIN PHOSPHATASE"/>
    <property type="match status" value="1"/>
</dbReference>
<keyword evidence="3" id="KW-0904">Protein phosphatase</keyword>
<dbReference type="Proteomes" id="UP001470230">
    <property type="component" value="Unassembled WGS sequence"/>
</dbReference>
<dbReference type="EC" id="3.1.3.48" evidence="1"/>
<reference evidence="4 5" key="1">
    <citation type="submission" date="2024-04" db="EMBL/GenBank/DDBJ databases">
        <title>Tritrichomonas musculus Genome.</title>
        <authorList>
            <person name="Alves-Ferreira E."/>
            <person name="Grigg M."/>
            <person name="Lorenzi H."/>
            <person name="Galac M."/>
        </authorList>
    </citation>
    <scope>NUCLEOTIDE SEQUENCE [LARGE SCALE GENOMIC DNA]</scope>
    <source>
        <strain evidence="4 5">EAF2021</strain>
    </source>
</reference>
<dbReference type="InterPro" id="IPR029021">
    <property type="entry name" value="Prot-tyrosine_phosphatase-like"/>
</dbReference>
<dbReference type="InterPro" id="IPR004861">
    <property type="entry name" value="Siw14-like"/>
</dbReference>
<sequence length="178" mass="20405">MNFSFLQTLNLKTVVYLSLDEPAQLFSEFLKEQGIELVQINVGEPGINGQIISPQIVLDAFHIMLDPERYPVIVMCNLGRHRTGTVIGCLRRLQLWSLSSIVDEFRRYTGQKQSAIHEQFIELFDTELVEMPKDASKLPFKIRPKHIFSADAQIPLHQNIPLNQGKSMDFLSETKNHI</sequence>
<keyword evidence="5" id="KW-1185">Reference proteome</keyword>
<evidence type="ECO:0000313" key="4">
    <source>
        <dbReference type="EMBL" id="KAK8893123.1"/>
    </source>
</evidence>
<proteinExistence type="predicted"/>
<evidence type="ECO:0000256" key="3">
    <source>
        <dbReference type="ARBA" id="ARBA00022912"/>
    </source>
</evidence>
<organism evidence="4 5">
    <name type="scientific">Tritrichomonas musculus</name>
    <dbReference type="NCBI Taxonomy" id="1915356"/>
    <lineage>
        <taxon>Eukaryota</taxon>
        <taxon>Metamonada</taxon>
        <taxon>Parabasalia</taxon>
        <taxon>Tritrichomonadida</taxon>
        <taxon>Tritrichomonadidae</taxon>
        <taxon>Tritrichomonas</taxon>
    </lineage>
</organism>